<keyword evidence="7 10" id="KW-1133">Transmembrane helix</keyword>
<evidence type="ECO:0000256" key="3">
    <source>
        <dbReference type="ARBA" id="ARBA00011276"/>
    </source>
</evidence>
<evidence type="ECO:0000256" key="9">
    <source>
        <dbReference type="ARBA" id="ARBA00031143"/>
    </source>
</evidence>
<evidence type="ECO:0000256" key="8">
    <source>
        <dbReference type="ARBA" id="ARBA00023136"/>
    </source>
</evidence>
<comment type="subunit">
    <text evidence="3">Component of the ER membrane protein complex (EMC).</text>
</comment>
<dbReference type="Pfam" id="PF06417">
    <property type="entry name" value="EMC4"/>
    <property type="match status" value="1"/>
</dbReference>
<evidence type="ECO:0000313" key="13">
    <source>
        <dbReference type="Proteomes" id="UP000070412"/>
    </source>
</evidence>
<dbReference type="GO" id="GO:0005789">
    <property type="term" value="C:endoplasmic reticulum membrane"/>
    <property type="evidence" value="ECO:0007669"/>
    <property type="project" value="UniProtKB-SubCell"/>
</dbReference>
<evidence type="ECO:0000256" key="1">
    <source>
        <dbReference type="ARBA" id="ARBA00004477"/>
    </source>
</evidence>
<evidence type="ECO:0000256" key="4">
    <source>
        <dbReference type="ARBA" id="ARBA00020820"/>
    </source>
</evidence>
<keyword evidence="5 10" id="KW-0812">Transmembrane</keyword>
<evidence type="ECO:0000313" key="12">
    <source>
        <dbReference type="EnsemblMetazoa" id="KAF7493445.1"/>
    </source>
</evidence>
<gene>
    <name evidence="11" type="ORF">SSS_1455</name>
</gene>
<keyword evidence="6" id="KW-0256">Endoplasmic reticulum</keyword>
<organism evidence="11">
    <name type="scientific">Sarcoptes scabiei</name>
    <name type="common">Itch mite</name>
    <name type="synonym">Acarus scabiei</name>
    <dbReference type="NCBI Taxonomy" id="52283"/>
    <lineage>
        <taxon>Eukaryota</taxon>
        <taxon>Metazoa</taxon>
        <taxon>Ecdysozoa</taxon>
        <taxon>Arthropoda</taxon>
        <taxon>Chelicerata</taxon>
        <taxon>Arachnida</taxon>
        <taxon>Acari</taxon>
        <taxon>Acariformes</taxon>
        <taxon>Sarcoptiformes</taxon>
        <taxon>Astigmata</taxon>
        <taxon>Psoroptidia</taxon>
        <taxon>Sarcoptoidea</taxon>
        <taxon>Sarcoptidae</taxon>
        <taxon>Sarcoptinae</taxon>
        <taxon>Sarcoptes</taxon>
    </lineage>
</organism>
<evidence type="ECO:0000313" key="11">
    <source>
        <dbReference type="EMBL" id="KAF7493445.1"/>
    </source>
</evidence>
<reference evidence="11" key="2">
    <citation type="submission" date="2020-01" db="EMBL/GenBank/DDBJ databases">
        <authorList>
            <person name="Korhonen P.K.K."/>
            <person name="Guangxu M.G."/>
            <person name="Wang T.W."/>
            <person name="Stroehlein A.J.S."/>
            <person name="Young N.D."/>
            <person name="Ang C.-S.A."/>
            <person name="Fernando D.W.F."/>
            <person name="Lu H.L."/>
            <person name="Taylor S.T."/>
            <person name="Ehtesham M.E.M."/>
            <person name="Najaraj S.H.N."/>
            <person name="Harsha G.H.G."/>
            <person name="Madugundu A.M."/>
            <person name="Renuse S.R."/>
            <person name="Holt D.H."/>
            <person name="Pandey A.P."/>
            <person name="Papenfuss A.P."/>
            <person name="Gasser R.B.G."/>
            <person name="Fischer K.F."/>
        </authorList>
    </citation>
    <scope>NUCLEOTIDE SEQUENCE</scope>
    <source>
        <strain evidence="11">SSS_KF_BRIS2020</strain>
    </source>
</reference>
<keyword evidence="13" id="KW-1185">Reference proteome</keyword>
<dbReference type="EMBL" id="WVUK01000056">
    <property type="protein sequence ID" value="KAF7493445.1"/>
    <property type="molecule type" value="Genomic_DNA"/>
</dbReference>
<dbReference type="EnsemblMetazoa" id="SSS_1455s_mrna">
    <property type="protein sequence ID" value="KAF7493445.1"/>
    <property type="gene ID" value="SSS_1455"/>
</dbReference>
<evidence type="ECO:0000256" key="2">
    <source>
        <dbReference type="ARBA" id="ARBA00007715"/>
    </source>
</evidence>
<reference evidence="13" key="1">
    <citation type="journal article" date="2020" name="PLoS Negl. Trop. Dis.">
        <title>High-quality nuclear genome for Sarcoptes scabiei-A critical resource for a neglected parasite.</title>
        <authorList>
            <person name="Korhonen P.K."/>
            <person name="Gasser R.B."/>
            <person name="Ma G."/>
            <person name="Wang T."/>
            <person name="Stroehlein A.J."/>
            <person name="Young N.D."/>
            <person name="Ang C.S."/>
            <person name="Fernando D.D."/>
            <person name="Lu H.C."/>
            <person name="Taylor S."/>
            <person name="Reynolds S.L."/>
            <person name="Mofiz E."/>
            <person name="Najaraj S.H."/>
            <person name="Gowda H."/>
            <person name="Madugundu A."/>
            <person name="Renuse S."/>
            <person name="Holt D."/>
            <person name="Pandey A."/>
            <person name="Papenfuss A.T."/>
            <person name="Fischer K."/>
        </authorList>
    </citation>
    <scope>NUCLEOTIDE SEQUENCE [LARGE SCALE GENOMIC DNA]</scope>
</reference>
<name>A0A834RBQ5_SARSC</name>
<dbReference type="OrthoDB" id="369569at2759"/>
<proteinExistence type="inferred from homology"/>
<feature type="transmembrane region" description="Helical" evidence="10">
    <location>
        <begin position="73"/>
        <end position="96"/>
    </location>
</feature>
<comment type="subcellular location">
    <subcellularLocation>
        <location evidence="1">Endoplasmic reticulum membrane</location>
        <topology evidence="1">Multi-pass membrane protein</topology>
    </subcellularLocation>
</comment>
<dbReference type="AlphaFoldDB" id="A0A834RBQ5"/>
<comment type="similarity">
    <text evidence="2">Belongs to the EMC4 family.</text>
</comment>
<evidence type="ECO:0000256" key="7">
    <source>
        <dbReference type="ARBA" id="ARBA00022989"/>
    </source>
</evidence>
<dbReference type="InterPro" id="IPR009445">
    <property type="entry name" value="TMEM85/Emc4"/>
</dbReference>
<sequence length="410" mass="46366">MNDRQATKSNRWSLCFTKLNKTERSDVCSPPGYTHHHGYVQNESSREIDNNLIVKKSWDIALAPLKQIPMNLFIMYMAGNSISILPIMMVGMLFLGPIKAIFSFNKTFKLIEGSQAIMQKLIYLIGNLIGIALALYKCKSMGLLPTHPSDWLDFVEPPKRIEFSGGGISCFYLKLSPIPICPSEEIVQIKLVEMNESNDQGKRVENPWCDNDHINLEGNPINRYSAHCVQNLPLVLAEDAILQNLLKPSEQKDDFEHLQPYPNVVPLKLNTGGHKMEDLSGKKIAINEMVDGRQVHFDPTKGFASTCWSNFELDPKMEPLTTESNGIFIKHITTTVINPDRSDGAKNNIENRINQKSFSFTSGNLASNAWSNVFLYKPKEQTFRFDPDQKKLVIEHSNQDPIPSGKTREL</sequence>
<reference evidence="12" key="3">
    <citation type="submission" date="2022-06" db="UniProtKB">
        <authorList>
            <consortium name="EnsemblMetazoa"/>
        </authorList>
    </citation>
    <scope>IDENTIFICATION</scope>
</reference>
<accession>A0A834RBQ5</accession>
<keyword evidence="8 10" id="KW-0472">Membrane</keyword>
<evidence type="ECO:0000256" key="5">
    <source>
        <dbReference type="ARBA" id="ARBA00022692"/>
    </source>
</evidence>
<dbReference type="PANTHER" id="PTHR19315">
    <property type="entry name" value="ER MEMBRANE PROTEIN COMPLEX SUBUNIT 4"/>
    <property type="match status" value="1"/>
</dbReference>
<evidence type="ECO:0000256" key="10">
    <source>
        <dbReference type="SAM" id="Phobius"/>
    </source>
</evidence>
<dbReference type="Proteomes" id="UP000070412">
    <property type="component" value="Unassembled WGS sequence"/>
</dbReference>
<feature type="transmembrane region" description="Helical" evidence="10">
    <location>
        <begin position="117"/>
        <end position="136"/>
    </location>
</feature>
<evidence type="ECO:0000256" key="6">
    <source>
        <dbReference type="ARBA" id="ARBA00022824"/>
    </source>
</evidence>
<protein>
    <recommendedName>
        <fullName evidence="4">ER membrane protein complex subunit 4</fullName>
    </recommendedName>
    <alternativeName>
        <fullName evidence="9">Transmembrane protein 85</fullName>
    </alternativeName>
</protein>